<evidence type="ECO:0000313" key="2">
    <source>
        <dbReference type="Proteomes" id="UP001371218"/>
    </source>
</evidence>
<gene>
    <name evidence="1" type="ORF">AACH06_07385</name>
</gene>
<evidence type="ECO:0000313" key="1">
    <source>
        <dbReference type="EMBL" id="MEK8030646.1"/>
    </source>
</evidence>
<dbReference type="EMBL" id="JBBUTG010000003">
    <property type="protein sequence ID" value="MEK8030646.1"/>
    <property type="molecule type" value="Genomic_DNA"/>
</dbReference>
<keyword evidence="2" id="KW-1185">Reference proteome</keyword>
<protein>
    <submittedName>
        <fullName evidence="1">Uncharacterized protein</fullName>
    </submittedName>
</protein>
<reference evidence="1 2" key="1">
    <citation type="submission" date="2024-04" db="EMBL/GenBank/DDBJ databases">
        <title>Novel species of the genus Ideonella isolated from streams.</title>
        <authorList>
            <person name="Lu H."/>
        </authorList>
    </citation>
    <scope>NUCLEOTIDE SEQUENCE [LARGE SCALE GENOMIC DNA]</scope>
    <source>
        <strain evidence="1 2">DXS29W</strain>
    </source>
</reference>
<accession>A0ABU9BLJ4</accession>
<proteinExistence type="predicted"/>
<name>A0ABU9BLJ4_9BURK</name>
<dbReference type="Proteomes" id="UP001371218">
    <property type="component" value="Unassembled WGS sequence"/>
</dbReference>
<organism evidence="1 2">
    <name type="scientific">Ideonella lacteola</name>
    <dbReference type="NCBI Taxonomy" id="2984193"/>
    <lineage>
        <taxon>Bacteria</taxon>
        <taxon>Pseudomonadati</taxon>
        <taxon>Pseudomonadota</taxon>
        <taxon>Betaproteobacteria</taxon>
        <taxon>Burkholderiales</taxon>
        <taxon>Sphaerotilaceae</taxon>
        <taxon>Ideonella</taxon>
    </lineage>
</organism>
<dbReference type="RefSeq" id="WP_341425006.1">
    <property type="nucleotide sequence ID" value="NZ_JBBUTG010000003.1"/>
</dbReference>
<comment type="caution">
    <text evidence="1">The sequence shown here is derived from an EMBL/GenBank/DDBJ whole genome shotgun (WGS) entry which is preliminary data.</text>
</comment>
<sequence>MNPSDVNDPASIGAVPLAQARIDWGHGRIIGFSVPADDALAFDVVQLWLDGRCVASAVANLSVFDFARDLAGLNLPSREHSAFELRIPQAALVPGQVGNGSVELEVRTTRGTSVLAAAIQGLHELLRLTDGAPVDLLYQVRFHGLASGAVQGCVVNLHGVSQRPALLVRLNDQSPEPLAFYESAADGSVHHFSIPVRMDRLISGVNQISVVGPDGQPLGSYPIHVGVGTLGESDRKLAALEAEVAFLKRLVLTQNPEALPARLALLKSEIVNICSEMMTLQRTNFEREWLARPAAPAPASAAGVAHAPLRPLGTAPHAAKA</sequence>